<keyword evidence="5" id="KW-0560">Oxidoreductase</keyword>
<accession>A0A6J4LBU8</accession>
<keyword evidence="3" id="KW-0285">Flavoprotein</keyword>
<organism evidence="8">
    <name type="scientific">uncultured Nocardioidaceae bacterium</name>
    <dbReference type="NCBI Taxonomy" id="253824"/>
    <lineage>
        <taxon>Bacteria</taxon>
        <taxon>Bacillati</taxon>
        <taxon>Actinomycetota</taxon>
        <taxon>Actinomycetes</taxon>
        <taxon>Propionibacteriales</taxon>
        <taxon>Nocardioidaceae</taxon>
        <taxon>environmental samples</taxon>
    </lineage>
</organism>
<name>A0A6J4LBU8_9ACTN</name>
<dbReference type="InterPro" id="IPR037069">
    <property type="entry name" value="AcylCoA_DH/ox_N_sf"/>
</dbReference>
<protein>
    <submittedName>
        <fullName evidence="8">Acyl-CoA dehydrogenase family protein</fullName>
    </submittedName>
</protein>
<dbReference type="Pfam" id="PF02771">
    <property type="entry name" value="Acyl-CoA_dh_N"/>
    <property type="match status" value="1"/>
</dbReference>
<evidence type="ECO:0000256" key="2">
    <source>
        <dbReference type="ARBA" id="ARBA00009347"/>
    </source>
</evidence>
<proteinExistence type="inferred from homology"/>
<dbReference type="GO" id="GO:0050660">
    <property type="term" value="F:flavin adenine dinucleotide binding"/>
    <property type="evidence" value="ECO:0007669"/>
    <property type="project" value="InterPro"/>
</dbReference>
<feature type="domain" description="Acyl-CoA dehydrogenase/oxidase C-terminal" evidence="6">
    <location>
        <begin position="228"/>
        <end position="370"/>
    </location>
</feature>
<dbReference type="SUPFAM" id="SSF56645">
    <property type="entry name" value="Acyl-CoA dehydrogenase NM domain-like"/>
    <property type="match status" value="1"/>
</dbReference>
<dbReference type="InterPro" id="IPR013786">
    <property type="entry name" value="AcylCoA_DH/ox_N"/>
</dbReference>
<evidence type="ECO:0000256" key="1">
    <source>
        <dbReference type="ARBA" id="ARBA00001974"/>
    </source>
</evidence>
<dbReference type="GO" id="GO:0003995">
    <property type="term" value="F:acyl-CoA dehydrogenase activity"/>
    <property type="evidence" value="ECO:0007669"/>
    <property type="project" value="TreeGrafter"/>
</dbReference>
<dbReference type="PANTHER" id="PTHR43884:SF20">
    <property type="entry name" value="ACYL-COA DEHYDROGENASE FADE28"/>
    <property type="match status" value="1"/>
</dbReference>
<dbReference type="PANTHER" id="PTHR43884">
    <property type="entry name" value="ACYL-COA DEHYDROGENASE"/>
    <property type="match status" value="1"/>
</dbReference>
<dbReference type="Gene3D" id="1.10.540.10">
    <property type="entry name" value="Acyl-CoA dehydrogenase/oxidase, N-terminal domain"/>
    <property type="match status" value="1"/>
</dbReference>
<evidence type="ECO:0000259" key="6">
    <source>
        <dbReference type="Pfam" id="PF00441"/>
    </source>
</evidence>
<reference evidence="8" key="1">
    <citation type="submission" date="2020-02" db="EMBL/GenBank/DDBJ databases">
        <authorList>
            <person name="Meier V. D."/>
        </authorList>
    </citation>
    <scope>NUCLEOTIDE SEQUENCE</scope>
    <source>
        <strain evidence="8">AVDCRST_MAG36</strain>
    </source>
</reference>
<evidence type="ECO:0000256" key="4">
    <source>
        <dbReference type="ARBA" id="ARBA00022827"/>
    </source>
</evidence>
<dbReference type="CDD" id="cd00567">
    <property type="entry name" value="ACAD"/>
    <property type="match status" value="1"/>
</dbReference>
<dbReference type="InterPro" id="IPR009100">
    <property type="entry name" value="AcylCoA_DH/oxidase_NM_dom_sf"/>
</dbReference>
<dbReference type="InterPro" id="IPR046373">
    <property type="entry name" value="Acyl-CoA_Oxase/DH_mid-dom_sf"/>
</dbReference>
<evidence type="ECO:0000256" key="5">
    <source>
        <dbReference type="ARBA" id="ARBA00023002"/>
    </source>
</evidence>
<dbReference type="EMBL" id="CADCUH010000044">
    <property type="protein sequence ID" value="CAA9328013.1"/>
    <property type="molecule type" value="Genomic_DNA"/>
</dbReference>
<evidence type="ECO:0000313" key="8">
    <source>
        <dbReference type="EMBL" id="CAA9328013.1"/>
    </source>
</evidence>
<comment type="cofactor">
    <cofactor evidence="1">
        <name>FAD</name>
        <dbReference type="ChEBI" id="CHEBI:57692"/>
    </cofactor>
</comment>
<gene>
    <name evidence="8" type="ORF">AVDCRST_MAG36-781</name>
</gene>
<keyword evidence="4" id="KW-0274">FAD</keyword>
<dbReference type="AlphaFoldDB" id="A0A6J4LBU8"/>
<evidence type="ECO:0000259" key="7">
    <source>
        <dbReference type="Pfam" id="PF02771"/>
    </source>
</evidence>
<dbReference type="InterPro" id="IPR009075">
    <property type="entry name" value="AcylCo_DH/oxidase_C"/>
</dbReference>
<evidence type="ECO:0000256" key="3">
    <source>
        <dbReference type="ARBA" id="ARBA00022630"/>
    </source>
</evidence>
<sequence length="385" mass="40560">MDFTYDEEQLALQDAVRGLLATSYGDFGRRRRATAEEPGFDPHLWGRLAGMGVLGLPFPEQVGGSGAGPLEVGIVAAELGRVLAPEPFLTSVVLAGGLVAAVAPTAQATSLLEPLAEGASLLTLAHQEPGRRWHTGARRTTAHEADGGWRLSGVKEPVPAGAQADRLVVSARVPDGATALFVVDGGTAGLQRSDYRVPDGRRAARVVLEQVAAVPLGEVVDRQEALADALDRTRAAAFAEVVGGMDAALTATTAYLRSRVQFGVPLSSFQALKFRAADMYVALELTRSLVLWATMRLADRAGEADRSSRSDDAVARAGLQVSGAARLVFEEAVQLHGGIGMTAEYAVGHHLTRLTVLEGLLGNGDHYRQQLVAGVRAHAELDPLT</sequence>
<comment type="similarity">
    <text evidence="2">Belongs to the acyl-CoA dehydrogenase family.</text>
</comment>
<dbReference type="InterPro" id="IPR036250">
    <property type="entry name" value="AcylCo_DH-like_C"/>
</dbReference>
<dbReference type="Gene3D" id="1.20.140.10">
    <property type="entry name" value="Butyryl-CoA Dehydrogenase, subunit A, domain 3"/>
    <property type="match status" value="1"/>
</dbReference>
<dbReference type="SUPFAM" id="SSF47203">
    <property type="entry name" value="Acyl-CoA dehydrogenase C-terminal domain-like"/>
    <property type="match status" value="1"/>
</dbReference>
<dbReference type="Gene3D" id="2.40.110.10">
    <property type="entry name" value="Butyryl-CoA Dehydrogenase, subunit A, domain 2"/>
    <property type="match status" value="1"/>
</dbReference>
<dbReference type="Pfam" id="PF00441">
    <property type="entry name" value="Acyl-CoA_dh_1"/>
    <property type="match status" value="1"/>
</dbReference>
<feature type="domain" description="Acyl-CoA dehydrogenase/oxidase N-terminal" evidence="7">
    <location>
        <begin position="7"/>
        <end position="118"/>
    </location>
</feature>